<evidence type="ECO:0000313" key="2">
    <source>
        <dbReference type="Proteomes" id="UP001239626"/>
    </source>
</evidence>
<dbReference type="RefSeq" id="WP_307489293.1">
    <property type="nucleotide sequence ID" value="NZ_JAUSVB010000001.1"/>
</dbReference>
<dbReference type="Proteomes" id="UP001239626">
    <property type="component" value="Unassembled WGS sequence"/>
</dbReference>
<protein>
    <submittedName>
        <fullName evidence="1">Uncharacterized protein</fullName>
    </submittedName>
</protein>
<accession>A0ABU0E9X6</accession>
<reference evidence="1 2" key="1">
    <citation type="submission" date="2023-07" db="EMBL/GenBank/DDBJ databases">
        <title>Sorghum-associated microbial communities from plants grown in Nebraska, USA.</title>
        <authorList>
            <person name="Schachtman D."/>
        </authorList>
    </citation>
    <scope>NUCLEOTIDE SEQUENCE [LARGE SCALE GENOMIC DNA]</scope>
    <source>
        <strain evidence="1 2">BE332</strain>
    </source>
</reference>
<comment type="caution">
    <text evidence="1">The sequence shown here is derived from an EMBL/GenBank/DDBJ whole genome shotgun (WGS) entry which is preliminary data.</text>
</comment>
<sequence>MRWASDDFPGWIQAVVLDAHGRRHQIVEKVPVLTSLVITADSSLPIEFWLSAEMESIRGDEVAVSFSHGVATTDGVKELTISSADVLGL</sequence>
<name>A0ABU0E9X6_9CELL</name>
<evidence type="ECO:0000313" key="1">
    <source>
        <dbReference type="EMBL" id="MDQ0372059.1"/>
    </source>
</evidence>
<dbReference type="EMBL" id="JAUSVB010000001">
    <property type="protein sequence ID" value="MDQ0372059.1"/>
    <property type="molecule type" value="Genomic_DNA"/>
</dbReference>
<proteinExistence type="predicted"/>
<gene>
    <name evidence="1" type="ORF">J2X26_000356</name>
</gene>
<organism evidence="1 2">
    <name type="scientific">Cellulomonas humilata</name>
    <dbReference type="NCBI Taxonomy" id="144055"/>
    <lineage>
        <taxon>Bacteria</taxon>
        <taxon>Bacillati</taxon>
        <taxon>Actinomycetota</taxon>
        <taxon>Actinomycetes</taxon>
        <taxon>Micrococcales</taxon>
        <taxon>Cellulomonadaceae</taxon>
        <taxon>Cellulomonas</taxon>
    </lineage>
</organism>
<keyword evidence="2" id="KW-1185">Reference proteome</keyword>